<dbReference type="EMBL" id="JAYMGO010000003">
    <property type="protein sequence ID" value="KAL1277562.1"/>
    <property type="molecule type" value="Genomic_DNA"/>
</dbReference>
<name>A0ABR3NKN7_9TELE</name>
<gene>
    <name evidence="1" type="ORF">QQF64_024235</name>
</gene>
<reference evidence="1 2" key="1">
    <citation type="submission" date="2023-09" db="EMBL/GenBank/DDBJ databases">
        <authorList>
            <person name="Wang M."/>
        </authorList>
    </citation>
    <scope>NUCLEOTIDE SEQUENCE [LARGE SCALE GENOMIC DNA]</scope>
    <source>
        <strain evidence="1">GT-2023</strain>
        <tissue evidence="1">Liver</tissue>
    </source>
</reference>
<comment type="caution">
    <text evidence="1">The sequence shown here is derived from an EMBL/GenBank/DDBJ whole genome shotgun (WGS) entry which is preliminary data.</text>
</comment>
<evidence type="ECO:0000313" key="1">
    <source>
        <dbReference type="EMBL" id="KAL1277562.1"/>
    </source>
</evidence>
<protein>
    <submittedName>
        <fullName evidence="1">Uncharacterized protein</fullName>
    </submittedName>
</protein>
<evidence type="ECO:0000313" key="2">
    <source>
        <dbReference type="Proteomes" id="UP001558613"/>
    </source>
</evidence>
<keyword evidence="2" id="KW-1185">Reference proteome</keyword>
<proteinExistence type="predicted"/>
<dbReference type="Proteomes" id="UP001558613">
    <property type="component" value="Unassembled WGS sequence"/>
</dbReference>
<organism evidence="1 2">
    <name type="scientific">Cirrhinus molitorella</name>
    <name type="common">mud carp</name>
    <dbReference type="NCBI Taxonomy" id="172907"/>
    <lineage>
        <taxon>Eukaryota</taxon>
        <taxon>Metazoa</taxon>
        <taxon>Chordata</taxon>
        <taxon>Craniata</taxon>
        <taxon>Vertebrata</taxon>
        <taxon>Euteleostomi</taxon>
        <taxon>Actinopterygii</taxon>
        <taxon>Neopterygii</taxon>
        <taxon>Teleostei</taxon>
        <taxon>Ostariophysi</taxon>
        <taxon>Cypriniformes</taxon>
        <taxon>Cyprinidae</taxon>
        <taxon>Labeoninae</taxon>
        <taxon>Labeonini</taxon>
        <taxon>Cirrhinus</taxon>
    </lineage>
</organism>
<sequence>MIFPPPNFTVFWVNLGSMRAPVGLLQYLRRLWCNSTEDSSEKSTFCHFSSVHPFSKLWALENATQFFNCLLFCVGFWALIQPWRPFRDRIRQTVVVDTGTSGDQVSWSSAAVENGLALDFRANKRSSRAVVLRGLLDLGLSKTSPVSSCLFFYPLYLTLRHIEGVCHISSGSGLQPLDNQHFSLRVNLRHVCRGLVAVDVKV</sequence>
<accession>A0ABR3NKN7</accession>